<dbReference type="PROSITE" id="PS50082">
    <property type="entry name" value="WD_REPEATS_2"/>
    <property type="match status" value="6"/>
</dbReference>
<feature type="repeat" description="WD" evidence="3">
    <location>
        <begin position="305"/>
        <end position="339"/>
    </location>
</feature>
<dbReference type="PANTHER" id="PTHR19848:SF8">
    <property type="entry name" value="F-BOX AND WD REPEAT DOMAIN CONTAINING 7"/>
    <property type="match status" value="1"/>
</dbReference>
<dbReference type="SMART" id="SM00320">
    <property type="entry name" value="WD40"/>
    <property type="match status" value="7"/>
</dbReference>
<dbReference type="InterPro" id="IPR015943">
    <property type="entry name" value="WD40/YVTN_repeat-like_dom_sf"/>
</dbReference>
<evidence type="ECO:0000256" key="2">
    <source>
        <dbReference type="ARBA" id="ARBA00022737"/>
    </source>
</evidence>
<feature type="repeat" description="WD" evidence="3">
    <location>
        <begin position="56"/>
        <end position="90"/>
    </location>
</feature>
<evidence type="ECO:0000256" key="4">
    <source>
        <dbReference type="SAM" id="SignalP"/>
    </source>
</evidence>
<evidence type="ECO:0000256" key="3">
    <source>
        <dbReference type="PROSITE-ProRule" id="PRU00221"/>
    </source>
</evidence>
<dbReference type="EMBL" id="JADOES010000015">
    <property type="protein sequence ID" value="MBT9315699.1"/>
    <property type="molecule type" value="Genomic_DNA"/>
</dbReference>
<dbReference type="InterPro" id="IPR001680">
    <property type="entry name" value="WD40_rpt"/>
</dbReference>
<dbReference type="InterPro" id="IPR036322">
    <property type="entry name" value="WD40_repeat_dom_sf"/>
</dbReference>
<feature type="signal peptide" evidence="4">
    <location>
        <begin position="1"/>
        <end position="35"/>
    </location>
</feature>
<evidence type="ECO:0000256" key="1">
    <source>
        <dbReference type="ARBA" id="ARBA00022574"/>
    </source>
</evidence>
<gene>
    <name evidence="5" type="ORF">IXB50_09700</name>
</gene>
<proteinExistence type="predicted"/>
<evidence type="ECO:0000313" key="5">
    <source>
        <dbReference type="EMBL" id="MBT9315699.1"/>
    </source>
</evidence>
<dbReference type="CDD" id="cd00200">
    <property type="entry name" value="WD40"/>
    <property type="match status" value="1"/>
</dbReference>
<accession>A0A947GIG1</accession>
<keyword evidence="6" id="KW-1185">Reference proteome</keyword>
<feature type="repeat" description="WD" evidence="3">
    <location>
        <begin position="107"/>
        <end position="140"/>
    </location>
</feature>
<organism evidence="5 6">
    <name type="scientific">Leptothoe spongobia TAU-MAC 1115</name>
    <dbReference type="NCBI Taxonomy" id="1967444"/>
    <lineage>
        <taxon>Bacteria</taxon>
        <taxon>Bacillati</taxon>
        <taxon>Cyanobacteriota</taxon>
        <taxon>Cyanophyceae</taxon>
        <taxon>Nodosilineales</taxon>
        <taxon>Cymatolegaceae</taxon>
        <taxon>Leptothoe</taxon>
        <taxon>Leptothoe spongobia</taxon>
    </lineage>
</organism>
<protein>
    <submittedName>
        <fullName evidence="5">WD40 repeat domain-containing protein</fullName>
    </submittedName>
</protein>
<dbReference type="Pfam" id="PF00400">
    <property type="entry name" value="WD40"/>
    <property type="match status" value="6"/>
</dbReference>
<keyword evidence="1 3" id="KW-0853">WD repeat</keyword>
<keyword evidence="4" id="KW-0732">Signal</keyword>
<feature type="chain" id="PRO_5036840083" evidence="4">
    <location>
        <begin position="36"/>
        <end position="376"/>
    </location>
</feature>
<comment type="caution">
    <text evidence="5">The sequence shown here is derived from an EMBL/GenBank/DDBJ whole genome shotgun (WGS) entry which is preliminary data.</text>
</comment>
<dbReference type="Proteomes" id="UP000717364">
    <property type="component" value="Unassembled WGS sequence"/>
</dbReference>
<keyword evidence="2" id="KW-0677">Repeat</keyword>
<reference evidence="5" key="1">
    <citation type="submission" date="2020-11" db="EMBL/GenBank/DDBJ databases">
        <authorList>
            <person name="Konstantinou D."/>
            <person name="Gkelis S."/>
            <person name="Popin R."/>
            <person name="Fewer D."/>
            <person name="Sivonen K."/>
        </authorList>
    </citation>
    <scope>NUCLEOTIDE SEQUENCE</scope>
    <source>
        <strain evidence="5">TAU-MAC 1115</strain>
    </source>
</reference>
<dbReference type="Gene3D" id="2.130.10.10">
    <property type="entry name" value="YVTN repeat-like/Quinoprotein amine dehydrogenase"/>
    <property type="match status" value="3"/>
</dbReference>
<feature type="repeat" description="WD" evidence="3">
    <location>
        <begin position="343"/>
        <end position="376"/>
    </location>
</feature>
<dbReference type="RefSeq" id="WP_215608768.1">
    <property type="nucleotide sequence ID" value="NZ_JADOES010000015.1"/>
</dbReference>
<sequence>MQRFNDWSNSCLKFWVSAGLSIAALVPTVGLPALAQSASTPVQVAQAYSSLTLLRNIQHGRNATRIAFSPNGQMLASTGGDAMLRVWDVNAALQGDDKRWIRRLIAIPGADRHVTSLAFSPDNRYLVTGTFNGGVRVWDLHACERDRPVCNSQLILDRDYTGVAPVVKFSPSGRLLAASNYDGTVTLWHWNRREVIAIMEPETGSHNGERLDGRFSSLTFSPDEAYLAAGSHDDFITLWSLEPDDEYERLATIDTGNGVDSVAFSPDGELLASGNFRGVEIRSIRSRRGRLQISEYAELEVGKRINTLAFLPDGQSLFAGDNQEHVGLWDIEEEAALTVIPVDQQHRRPVLEVAISPFGDLLASASTDGVIKFWRP</sequence>
<evidence type="ECO:0000313" key="6">
    <source>
        <dbReference type="Proteomes" id="UP000717364"/>
    </source>
</evidence>
<dbReference type="InterPro" id="IPR019775">
    <property type="entry name" value="WD40_repeat_CS"/>
</dbReference>
<dbReference type="PANTHER" id="PTHR19848">
    <property type="entry name" value="WD40 REPEAT PROTEIN"/>
    <property type="match status" value="1"/>
</dbReference>
<dbReference type="PROSITE" id="PS50294">
    <property type="entry name" value="WD_REPEATS_REGION"/>
    <property type="match status" value="3"/>
</dbReference>
<dbReference type="PROSITE" id="PS00678">
    <property type="entry name" value="WD_REPEATS_1"/>
    <property type="match status" value="2"/>
</dbReference>
<name>A0A947GIG1_9CYAN</name>
<feature type="repeat" description="WD" evidence="3">
    <location>
        <begin position="167"/>
        <end position="198"/>
    </location>
</feature>
<reference evidence="5" key="2">
    <citation type="journal article" date="2021" name="Mar. Drugs">
        <title>Genome Reduction and Secondary Metabolism of the Marine Sponge-Associated Cyanobacterium Leptothoe.</title>
        <authorList>
            <person name="Konstantinou D."/>
            <person name="Popin R.V."/>
            <person name="Fewer D.P."/>
            <person name="Sivonen K."/>
            <person name="Gkelis S."/>
        </authorList>
    </citation>
    <scope>NUCLEOTIDE SEQUENCE</scope>
    <source>
        <strain evidence="5">TAU-MAC 1115</strain>
    </source>
</reference>
<feature type="repeat" description="WD" evidence="3">
    <location>
        <begin position="217"/>
        <end position="249"/>
    </location>
</feature>
<dbReference type="SUPFAM" id="SSF50978">
    <property type="entry name" value="WD40 repeat-like"/>
    <property type="match status" value="1"/>
</dbReference>
<dbReference type="AlphaFoldDB" id="A0A947GIG1"/>